<dbReference type="PROSITE" id="PS51858">
    <property type="entry name" value="PPPDE"/>
    <property type="match status" value="2"/>
</dbReference>
<dbReference type="EMBL" id="CAJNDS010000512">
    <property type="protein sequence ID" value="CAE7213527.1"/>
    <property type="molecule type" value="Genomic_DNA"/>
</dbReference>
<keyword evidence="7" id="KW-1185">Reference proteome</keyword>
<dbReference type="GO" id="GO:0101005">
    <property type="term" value="F:deubiquitinase activity"/>
    <property type="evidence" value="ECO:0007669"/>
    <property type="project" value="TreeGrafter"/>
</dbReference>
<feature type="domain" description="PPPDE" evidence="5">
    <location>
        <begin position="420"/>
        <end position="568"/>
    </location>
</feature>
<dbReference type="GO" id="GO:0016579">
    <property type="term" value="P:protein deubiquitination"/>
    <property type="evidence" value="ECO:0007669"/>
    <property type="project" value="TreeGrafter"/>
</dbReference>
<evidence type="ECO:0000313" key="7">
    <source>
        <dbReference type="Proteomes" id="UP000604046"/>
    </source>
</evidence>
<feature type="region of interest" description="Disordered" evidence="4">
    <location>
        <begin position="339"/>
        <end position="362"/>
    </location>
</feature>
<evidence type="ECO:0000256" key="3">
    <source>
        <dbReference type="ARBA" id="ARBA00022801"/>
    </source>
</evidence>
<keyword evidence="3" id="KW-0378">Hydrolase</keyword>
<evidence type="ECO:0000256" key="1">
    <source>
        <dbReference type="ARBA" id="ARBA00008140"/>
    </source>
</evidence>
<accession>A0A812JYF4</accession>
<dbReference type="AlphaFoldDB" id="A0A812JYF4"/>
<feature type="domain" description="PPPDE" evidence="5">
    <location>
        <begin position="9"/>
        <end position="154"/>
    </location>
</feature>
<dbReference type="Proteomes" id="UP000604046">
    <property type="component" value="Unassembled WGS sequence"/>
</dbReference>
<comment type="caution">
    <text evidence="6">The sequence shown here is derived from an EMBL/GenBank/DDBJ whole genome shotgun (WGS) entry which is preliminary data.</text>
</comment>
<dbReference type="GO" id="GO:0006508">
    <property type="term" value="P:proteolysis"/>
    <property type="evidence" value="ECO:0007669"/>
    <property type="project" value="UniProtKB-KW"/>
</dbReference>
<dbReference type="InterPro" id="IPR042266">
    <property type="entry name" value="PPPDE_sf"/>
</dbReference>
<evidence type="ECO:0000259" key="5">
    <source>
        <dbReference type="PROSITE" id="PS51858"/>
    </source>
</evidence>
<keyword evidence="2" id="KW-0645">Protease</keyword>
<dbReference type="PANTHER" id="PTHR12378">
    <property type="entry name" value="DESUMOYLATING ISOPEPTIDASE"/>
    <property type="match status" value="1"/>
</dbReference>
<dbReference type="Pfam" id="PF05903">
    <property type="entry name" value="Peptidase_C97"/>
    <property type="match status" value="2"/>
</dbReference>
<dbReference type="Gene3D" id="3.90.1720.30">
    <property type="entry name" value="PPPDE domains"/>
    <property type="match status" value="2"/>
</dbReference>
<name>A0A812JYF4_9DINO</name>
<proteinExistence type="inferred from homology"/>
<evidence type="ECO:0000256" key="2">
    <source>
        <dbReference type="ARBA" id="ARBA00022670"/>
    </source>
</evidence>
<reference evidence="6" key="1">
    <citation type="submission" date="2021-02" db="EMBL/GenBank/DDBJ databases">
        <authorList>
            <person name="Dougan E. K."/>
            <person name="Rhodes N."/>
            <person name="Thang M."/>
            <person name="Chan C."/>
        </authorList>
    </citation>
    <scope>NUCLEOTIDE SEQUENCE</scope>
</reference>
<dbReference type="SMART" id="SM01179">
    <property type="entry name" value="DUF862"/>
    <property type="match status" value="2"/>
</dbReference>
<protein>
    <recommendedName>
        <fullName evidence="5">PPPDE domain-containing protein</fullName>
    </recommendedName>
</protein>
<sequence length="743" mass="82931">MAASKPELLPVYLNVYNVSNYESVKVLNAVFAHLWAPVKFGGVFHVGVQIGDIEWSYGKTLTASRPGVIGLPPLSDTKHSFRESIFMGHTEKTMEAINAILRDLVEEYPGYQYDVFRKNCNHFADSLCERLHVSRMPEHINRFARAGACAEDFVKDNFGDFKHSSWAHIVPSSLASCIGGSEKTPVREKFGRYTVPKLAKKTFRVPGAVLVTANMEVAWALLRFQVGGGTFAPRTKMVLVHLNGINTPVGVIQRGLLNARSQEVLRQLGEVNASLQVASGKELTVDYLCERLLPVFSTDHMEYSLQARFTFAQSFLLHGIEEAGLKTEYDKMAALSVGDETKGRGGSEAKERVKESQLRAEAPLQEPAAAMPPLLPTLERRPRMLKRWAFTLDTLCSLRNYNIPHVKLVAHMAASKPELLPVYLNVYNVSNYESVKVLNAVFAHLWAPVKFGGVFHVGVQIGDIEWSYGKTLTASRPGVIGLPPLSDTKHSFRESIFMGHTEKTMEAINAILRDLVEEYPGYQYDVFRKNCNHFADSLCERLHVSRMPEHINRFARAGACAENFVKDNFGDFKHSSWAHIVPSSLASCVGGSEKPPGREKFGRYTVPKLAKKTFRAMQEVASEEGFFNWVLVDPTRLCLYKAGQGGYTELQDRACKQGVQGHLYRTSRGHASESSYDESIDPRFFPASRSEEHFASERVLFGVLRMTFGVRLSTIHSVLSGCVGGHSVEDLGMEVRMEILVQV</sequence>
<feature type="compositionally biased region" description="Basic and acidic residues" evidence="4">
    <location>
        <begin position="339"/>
        <end position="358"/>
    </location>
</feature>
<comment type="similarity">
    <text evidence="1">Belongs to the DeSI family.</text>
</comment>
<gene>
    <name evidence="6" type="ORF">SNAT2548_LOCUS7338</name>
</gene>
<dbReference type="InterPro" id="IPR008580">
    <property type="entry name" value="PPPDE_dom"/>
</dbReference>
<dbReference type="OrthoDB" id="412286at2759"/>
<evidence type="ECO:0000256" key="4">
    <source>
        <dbReference type="SAM" id="MobiDB-lite"/>
    </source>
</evidence>
<evidence type="ECO:0000313" key="6">
    <source>
        <dbReference type="EMBL" id="CAE7213527.1"/>
    </source>
</evidence>
<organism evidence="6 7">
    <name type="scientific">Symbiodinium natans</name>
    <dbReference type="NCBI Taxonomy" id="878477"/>
    <lineage>
        <taxon>Eukaryota</taxon>
        <taxon>Sar</taxon>
        <taxon>Alveolata</taxon>
        <taxon>Dinophyceae</taxon>
        <taxon>Suessiales</taxon>
        <taxon>Symbiodiniaceae</taxon>
        <taxon>Symbiodinium</taxon>
    </lineage>
</organism>
<dbReference type="PANTHER" id="PTHR12378:SF9">
    <property type="entry name" value="OS06G0107000 PROTEIN"/>
    <property type="match status" value="1"/>
</dbReference>